<dbReference type="PANTHER" id="PTHR41259:SF1">
    <property type="entry name" value="DOUBLE-STRAND BREAK REPAIR RAD50 ATPASE, PUTATIVE-RELATED"/>
    <property type="match status" value="1"/>
</dbReference>
<sequence>MKFINATIYGFGKWVDYSIDFTKELAIIYGENESGKSTIQRFIVFMLFGLPPKQRSFYQPKDSGKMGGRLTVYDADIGEYTIERQDAVRNGAAICYTENGEEYDQAWLQERLSGMTLQTYQSIFSFSAIDLSAIKEMKEADLSDMLLSIGLTGSATIHNLEKQLESKMVELFRPTGKKPAINKQLEALDARMHALRSFQSNEETYRDKKIMIEQLTEQMEQLQTSLQDEKAKRYSIERQQQALPIINDYQKYVATFASYPEEITFPEKGIERLEKVKEAMLPLQSQQAVLEGNEMQHKQLLQQLEQERSEAIYQAAQEILADRESVLAYGKALEDTEANLQKLTAQIEAEINRLNIGITQEEVTQFSFPFHVENTWIELKNNVNQLIGEKEQLHLEEIQLKQERNYILNQLQMLEGERLSEERVHELQHIIHSHKENDLIQKLRTDSNIKRQEWQRTKKVRTKKMNHLLFVCVVLACLAAVTGVITDSVWPMYVMLTFLLIGGLQWGFRKYTMKEIEQLMNGESDSSESGQHTEEERVETEQLLSMHHNALREIESLEAKAKENEINRLKFANRRRAFEDKEARFRNRIEDEYVAYPFLRQVKIAYWPELFHSLKHLFNMVREYGQAEEKHIQLNDNLHKFEDEVDQFFAENNWEMKTNYTLRTKLEILESFIESEQEIARQMKQYYHILKENDEKQQEMLQKLATYEKEIEILFEVSGVKTEEAFYQKAAQRKEKAEIERLIERTINQLQLIFSKQAWKQYAEDNQDVHTLEVERVRTNERIKHIEQEIDTARKELAAIQASIAIMESSESYSDSIYHFEMEKEQLNKLAKEWSILKIAKEMLVETKQAYRNKYLPKVIEKTSLYFQELTGNTYRRVYAPNDDKPFQVEQESGIRFSIHELSQGTIDQLYVALRLATSLILSENHRLPFIIDDAFVHFDSVRTKRMMRIIEAIAAEQQVIVFTCKQEVVKASDVTTMIPLSKIS</sequence>
<feature type="domain" description="YhaN AAA" evidence="3">
    <location>
        <begin position="1"/>
        <end position="204"/>
    </location>
</feature>
<proteinExistence type="predicted"/>
<keyword evidence="2" id="KW-0812">Transmembrane</keyword>
<dbReference type="OrthoDB" id="9764467at2"/>
<dbReference type="Proteomes" id="UP000257143">
    <property type="component" value="Unassembled WGS sequence"/>
</dbReference>
<dbReference type="InterPro" id="IPR027417">
    <property type="entry name" value="P-loop_NTPase"/>
</dbReference>
<organism evidence="4 5">
    <name type="scientific">Oceanobacillus arenosus</name>
    <dbReference type="NCBI Taxonomy" id="1229153"/>
    <lineage>
        <taxon>Bacteria</taxon>
        <taxon>Bacillati</taxon>
        <taxon>Bacillota</taxon>
        <taxon>Bacilli</taxon>
        <taxon>Bacillales</taxon>
        <taxon>Bacillaceae</taxon>
        <taxon>Oceanobacillus</taxon>
    </lineage>
</organism>
<feature type="coiled-coil region" evidence="1">
    <location>
        <begin position="205"/>
        <end position="239"/>
    </location>
</feature>
<feature type="coiled-coil region" evidence="1">
    <location>
        <begin position="690"/>
        <end position="803"/>
    </location>
</feature>
<dbReference type="PANTHER" id="PTHR41259">
    <property type="entry name" value="DOUBLE-STRAND BREAK REPAIR RAD50 ATPASE, PUTATIVE-RELATED"/>
    <property type="match status" value="1"/>
</dbReference>
<dbReference type="EMBL" id="PIOC01000017">
    <property type="protein sequence ID" value="RDW18181.1"/>
    <property type="molecule type" value="Genomic_DNA"/>
</dbReference>
<keyword evidence="5" id="KW-1185">Reference proteome</keyword>
<dbReference type="Gene3D" id="3.40.50.300">
    <property type="entry name" value="P-loop containing nucleotide triphosphate hydrolases"/>
    <property type="match status" value="2"/>
</dbReference>
<dbReference type="Pfam" id="PF13514">
    <property type="entry name" value="AAA_27"/>
    <property type="match status" value="1"/>
</dbReference>
<dbReference type="AlphaFoldDB" id="A0A3D8PSC8"/>
<keyword evidence="1" id="KW-0175">Coiled coil</keyword>
<reference evidence="5" key="1">
    <citation type="submission" date="2017-11" db="EMBL/GenBank/DDBJ databases">
        <authorList>
            <person name="Zhu W."/>
        </authorList>
    </citation>
    <scope>NUCLEOTIDE SEQUENCE [LARGE SCALE GENOMIC DNA]</scope>
    <source>
        <strain evidence="5">CAU 1183</strain>
    </source>
</reference>
<evidence type="ECO:0000259" key="3">
    <source>
        <dbReference type="Pfam" id="PF13514"/>
    </source>
</evidence>
<feature type="transmembrane region" description="Helical" evidence="2">
    <location>
        <begin position="465"/>
        <end position="484"/>
    </location>
</feature>
<keyword evidence="2" id="KW-0472">Membrane</keyword>
<feature type="coiled-coil region" evidence="1">
    <location>
        <begin position="540"/>
        <end position="567"/>
    </location>
</feature>
<gene>
    <name evidence="4" type="ORF">CWR48_11370</name>
</gene>
<protein>
    <recommendedName>
        <fullName evidence="3">YhaN AAA domain-containing protein</fullName>
    </recommendedName>
</protein>
<accession>A0A3D8PSC8</accession>
<feature type="coiled-coil region" evidence="1">
    <location>
        <begin position="287"/>
        <end position="353"/>
    </location>
</feature>
<evidence type="ECO:0000256" key="1">
    <source>
        <dbReference type="SAM" id="Coils"/>
    </source>
</evidence>
<evidence type="ECO:0000313" key="4">
    <source>
        <dbReference type="EMBL" id="RDW18181.1"/>
    </source>
</evidence>
<comment type="caution">
    <text evidence="4">The sequence shown here is derived from an EMBL/GenBank/DDBJ whole genome shotgun (WGS) entry which is preliminary data.</text>
</comment>
<dbReference type="RefSeq" id="WP_115773362.1">
    <property type="nucleotide sequence ID" value="NZ_PIOC01000017.1"/>
</dbReference>
<keyword evidence="2" id="KW-1133">Transmembrane helix</keyword>
<name>A0A3D8PSC8_9BACI</name>
<dbReference type="InterPro" id="IPR038734">
    <property type="entry name" value="YhaN_AAA"/>
</dbReference>
<evidence type="ECO:0000313" key="5">
    <source>
        <dbReference type="Proteomes" id="UP000257143"/>
    </source>
</evidence>
<evidence type="ECO:0000256" key="2">
    <source>
        <dbReference type="SAM" id="Phobius"/>
    </source>
</evidence>
<dbReference type="SUPFAM" id="SSF52540">
    <property type="entry name" value="P-loop containing nucleoside triphosphate hydrolases"/>
    <property type="match status" value="2"/>
</dbReference>